<comment type="caution">
    <text evidence="2">The sequence shown here is derived from an EMBL/GenBank/DDBJ whole genome shotgun (WGS) entry which is preliminary data.</text>
</comment>
<protein>
    <submittedName>
        <fullName evidence="2">Uncharacterized protein</fullName>
    </submittedName>
</protein>
<name>A0A2U1FAI9_9PORP</name>
<dbReference type="AlphaFoldDB" id="A0A2U1FAI9"/>
<keyword evidence="1" id="KW-1133">Transmembrane helix</keyword>
<organism evidence="2 3">
    <name type="scientific">Porphyromonas loveana</name>
    <dbReference type="NCBI Taxonomy" id="1884669"/>
    <lineage>
        <taxon>Bacteria</taxon>
        <taxon>Pseudomonadati</taxon>
        <taxon>Bacteroidota</taxon>
        <taxon>Bacteroidia</taxon>
        <taxon>Bacteroidales</taxon>
        <taxon>Porphyromonadaceae</taxon>
        <taxon>Porphyromonas</taxon>
    </lineage>
</organism>
<proteinExistence type="predicted"/>
<evidence type="ECO:0000313" key="3">
    <source>
        <dbReference type="Proteomes" id="UP000245462"/>
    </source>
</evidence>
<accession>A0A2U1FAI9</accession>
<dbReference type="GeneID" id="94551025"/>
<dbReference type="RefSeq" id="WP_116679558.1">
    <property type="nucleotide sequence ID" value="NZ_JBGXZY010000009.1"/>
</dbReference>
<keyword evidence="3" id="KW-1185">Reference proteome</keyword>
<reference evidence="2 3" key="1">
    <citation type="submission" date="2018-04" db="EMBL/GenBank/DDBJ databases">
        <title>Genomic Encyclopedia of Type Strains, Phase IV (KMG-IV): sequencing the most valuable type-strain genomes for metagenomic binning, comparative biology and taxonomic classification.</title>
        <authorList>
            <person name="Goeker M."/>
        </authorList>
    </citation>
    <scope>NUCLEOTIDE SEQUENCE [LARGE SCALE GENOMIC DNA]</scope>
    <source>
        <strain evidence="2 3">DSM 28520</strain>
    </source>
</reference>
<sequence>MKHEDRERIGLLLERFYAGSTSREEELELYCRLEEQDDPSPFRDDLLLLKALLGVAESEEEASERMDARLSALIDGREEAARQHRSRSLFLHRGHYGAVACVAVALTMGAMLWLRPAGGMVSNRNGVPMSETEAAEETEEAMELLESCLNYAAEETEGAMEMLYRSVDEAWTEPAMREE</sequence>
<gene>
    <name evidence="2" type="ORF">C7382_11053</name>
</gene>
<keyword evidence="1" id="KW-0812">Transmembrane</keyword>
<keyword evidence="1" id="KW-0472">Membrane</keyword>
<dbReference type="EMBL" id="QEKY01000010">
    <property type="protein sequence ID" value="PVZ09186.1"/>
    <property type="molecule type" value="Genomic_DNA"/>
</dbReference>
<dbReference type="Proteomes" id="UP000245462">
    <property type="component" value="Unassembled WGS sequence"/>
</dbReference>
<evidence type="ECO:0000256" key="1">
    <source>
        <dbReference type="SAM" id="Phobius"/>
    </source>
</evidence>
<evidence type="ECO:0000313" key="2">
    <source>
        <dbReference type="EMBL" id="PVZ09186.1"/>
    </source>
</evidence>
<dbReference type="OrthoDB" id="1013882at2"/>
<feature type="transmembrane region" description="Helical" evidence="1">
    <location>
        <begin position="94"/>
        <end position="114"/>
    </location>
</feature>